<dbReference type="EMBL" id="BARS01036022">
    <property type="protein sequence ID" value="GAG25138.1"/>
    <property type="molecule type" value="Genomic_DNA"/>
</dbReference>
<sequence length="62" mass="6972">MAKEFPIEDHRFAQLRSSLPYMMARAVAAGMNEGDVRAAVCELATQADLPPLERTDKPRREL</sequence>
<proteinExistence type="predicted"/>
<organism evidence="1">
    <name type="scientific">marine sediment metagenome</name>
    <dbReference type="NCBI Taxonomy" id="412755"/>
    <lineage>
        <taxon>unclassified sequences</taxon>
        <taxon>metagenomes</taxon>
        <taxon>ecological metagenomes</taxon>
    </lineage>
</organism>
<reference evidence="1" key="1">
    <citation type="journal article" date="2014" name="Front. Microbiol.">
        <title>High frequency of phylogenetically diverse reductive dehalogenase-homologous genes in deep subseafloor sedimentary metagenomes.</title>
        <authorList>
            <person name="Kawai M."/>
            <person name="Futagami T."/>
            <person name="Toyoda A."/>
            <person name="Takaki Y."/>
            <person name="Nishi S."/>
            <person name="Hori S."/>
            <person name="Arai W."/>
            <person name="Tsubouchi T."/>
            <person name="Morono Y."/>
            <person name="Uchiyama I."/>
            <person name="Ito T."/>
            <person name="Fujiyama A."/>
            <person name="Inagaki F."/>
            <person name="Takami H."/>
        </authorList>
    </citation>
    <scope>NUCLEOTIDE SEQUENCE</scope>
    <source>
        <strain evidence="1">Expedition CK06-06</strain>
    </source>
</reference>
<gene>
    <name evidence="1" type="ORF">S01H1_55418</name>
</gene>
<evidence type="ECO:0000313" key="1">
    <source>
        <dbReference type="EMBL" id="GAG25138.1"/>
    </source>
</evidence>
<dbReference type="AlphaFoldDB" id="X0WKW6"/>
<protein>
    <submittedName>
        <fullName evidence="1">Uncharacterized protein</fullName>
    </submittedName>
</protein>
<comment type="caution">
    <text evidence="1">The sequence shown here is derived from an EMBL/GenBank/DDBJ whole genome shotgun (WGS) entry which is preliminary data.</text>
</comment>
<name>X0WKW6_9ZZZZ</name>
<accession>X0WKW6</accession>